<sequence length="25" mass="2790">MAMKKLLDCRFKVCIHLDGTAEIPG</sequence>
<protein>
    <submittedName>
        <fullName evidence="1">Uncharacterized protein</fullName>
    </submittedName>
</protein>
<dbReference type="EMBL" id="GBRH01275316">
    <property type="protein sequence ID" value="JAD22579.1"/>
    <property type="molecule type" value="Transcribed_RNA"/>
</dbReference>
<dbReference type="AlphaFoldDB" id="A0A0A8Y9R5"/>
<organism evidence="1">
    <name type="scientific">Arundo donax</name>
    <name type="common">Giant reed</name>
    <name type="synonym">Donax arundinaceus</name>
    <dbReference type="NCBI Taxonomy" id="35708"/>
    <lineage>
        <taxon>Eukaryota</taxon>
        <taxon>Viridiplantae</taxon>
        <taxon>Streptophyta</taxon>
        <taxon>Embryophyta</taxon>
        <taxon>Tracheophyta</taxon>
        <taxon>Spermatophyta</taxon>
        <taxon>Magnoliopsida</taxon>
        <taxon>Liliopsida</taxon>
        <taxon>Poales</taxon>
        <taxon>Poaceae</taxon>
        <taxon>PACMAD clade</taxon>
        <taxon>Arundinoideae</taxon>
        <taxon>Arundineae</taxon>
        <taxon>Arundo</taxon>
    </lineage>
</organism>
<name>A0A0A8Y9R5_ARUDO</name>
<reference evidence="1" key="2">
    <citation type="journal article" date="2015" name="Data Brief">
        <title>Shoot transcriptome of the giant reed, Arundo donax.</title>
        <authorList>
            <person name="Barrero R.A."/>
            <person name="Guerrero F.D."/>
            <person name="Moolhuijzen P."/>
            <person name="Goolsby J.A."/>
            <person name="Tidwell J."/>
            <person name="Bellgard S.E."/>
            <person name="Bellgard M.I."/>
        </authorList>
    </citation>
    <scope>NUCLEOTIDE SEQUENCE</scope>
    <source>
        <tissue evidence="1">Shoot tissue taken approximately 20 cm above the soil surface</tissue>
    </source>
</reference>
<reference evidence="1" key="1">
    <citation type="submission" date="2014-09" db="EMBL/GenBank/DDBJ databases">
        <authorList>
            <person name="Magalhaes I.L.F."/>
            <person name="Oliveira U."/>
            <person name="Santos F.R."/>
            <person name="Vidigal T.H.D.A."/>
            <person name="Brescovit A.D."/>
            <person name="Santos A.J."/>
        </authorList>
    </citation>
    <scope>NUCLEOTIDE SEQUENCE</scope>
    <source>
        <tissue evidence="1">Shoot tissue taken approximately 20 cm above the soil surface</tissue>
    </source>
</reference>
<proteinExistence type="predicted"/>
<evidence type="ECO:0000313" key="1">
    <source>
        <dbReference type="EMBL" id="JAD22579.1"/>
    </source>
</evidence>
<accession>A0A0A8Y9R5</accession>